<dbReference type="KEGG" id="phon:BH719_08095"/>
<sequence length="161" mass="16642">MGEESNTLVGVDPEQESGALNQTEGGVGALESAQSDGVSAMEREQTSLKWGYEEGPVAVSEKYKSVLQSTHTNLGTRITELREMMKGSQHSVTHYQEDDAEIAERFRRAARSDTVSGGTSGLPGAGNPAGSPAAPQPTTPGYQPPAAADGQTGTGFNGSGS</sequence>
<gene>
    <name evidence="2" type="ORF">BH719_08095</name>
</gene>
<organism evidence="2 3">
    <name type="scientific">Pauljensenia hongkongensis</name>
    <dbReference type="NCBI Taxonomy" id="178339"/>
    <lineage>
        <taxon>Bacteria</taxon>
        <taxon>Bacillati</taxon>
        <taxon>Actinomycetota</taxon>
        <taxon>Actinomycetes</taxon>
        <taxon>Actinomycetales</taxon>
        <taxon>Actinomycetaceae</taxon>
        <taxon>Pauljensenia</taxon>
    </lineage>
</organism>
<feature type="region of interest" description="Disordered" evidence="1">
    <location>
        <begin position="107"/>
        <end position="161"/>
    </location>
</feature>
<reference evidence="2 3" key="1">
    <citation type="submission" date="2016-09" db="EMBL/GenBank/DDBJ databases">
        <title>Complete genome sequence of Actinomyces hongkongensis HKU8.</title>
        <authorList>
            <person name="Gao Y.-X."/>
            <person name="Zhou Y.-Y."/>
            <person name="Xie Y."/>
            <person name="Wang M."/>
            <person name="Wang S.-J."/>
            <person name="Shen S.-G."/>
        </authorList>
    </citation>
    <scope>NUCLEOTIDE SEQUENCE [LARGE SCALE GENOMIC DNA]</scope>
    <source>
        <strain evidence="2 3">HKU8</strain>
    </source>
</reference>
<keyword evidence="3" id="KW-1185">Reference proteome</keyword>
<dbReference type="AlphaFoldDB" id="A0A1D8B3U0"/>
<evidence type="ECO:0000313" key="3">
    <source>
        <dbReference type="Proteomes" id="UP000095214"/>
    </source>
</evidence>
<dbReference type="Proteomes" id="UP000095214">
    <property type="component" value="Chromosome"/>
</dbReference>
<dbReference type="STRING" id="178339.BH719_08095"/>
<feature type="region of interest" description="Disordered" evidence="1">
    <location>
        <begin position="1"/>
        <end position="44"/>
    </location>
</feature>
<protein>
    <submittedName>
        <fullName evidence="2">Uncharacterized protein</fullName>
    </submittedName>
</protein>
<evidence type="ECO:0000313" key="2">
    <source>
        <dbReference type="EMBL" id="AOS47807.1"/>
    </source>
</evidence>
<dbReference type="OrthoDB" id="9981444at2"/>
<evidence type="ECO:0000256" key="1">
    <source>
        <dbReference type="SAM" id="MobiDB-lite"/>
    </source>
</evidence>
<feature type="compositionally biased region" description="Gly residues" evidence="1">
    <location>
        <begin position="152"/>
        <end position="161"/>
    </location>
</feature>
<proteinExistence type="predicted"/>
<dbReference type="RefSeq" id="WP_009744344.1">
    <property type="nucleotide sequence ID" value="NZ_CP017298.1"/>
</dbReference>
<name>A0A1D8B3U0_9ACTO</name>
<accession>A0A1D8B3U0</accession>
<dbReference type="EMBL" id="CP017298">
    <property type="protein sequence ID" value="AOS47807.1"/>
    <property type="molecule type" value="Genomic_DNA"/>
</dbReference>